<proteinExistence type="predicted"/>
<dbReference type="RefSeq" id="WP_212008678.1">
    <property type="nucleotide sequence ID" value="NZ_JAAFYZ010000022.1"/>
</dbReference>
<dbReference type="CDD" id="cd09022">
    <property type="entry name" value="Aldose_epim_Ec_YihR"/>
    <property type="match status" value="1"/>
</dbReference>
<keyword evidence="2" id="KW-1185">Reference proteome</keyword>
<evidence type="ECO:0000313" key="1">
    <source>
        <dbReference type="EMBL" id="MBS2547073.1"/>
    </source>
</evidence>
<dbReference type="EMBL" id="JAAFYZ010000022">
    <property type="protein sequence ID" value="MBS2547073.1"/>
    <property type="molecule type" value="Genomic_DNA"/>
</dbReference>
<organism evidence="1 2">
    <name type="scientific">Catenulispora pinistramenti</name>
    <dbReference type="NCBI Taxonomy" id="2705254"/>
    <lineage>
        <taxon>Bacteria</taxon>
        <taxon>Bacillati</taxon>
        <taxon>Actinomycetota</taxon>
        <taxon>Actinomycetes</taxon>
        <taxon>Catenulisporales</taxon>
        <taxon>Catenulisporaceae</taxon>
        <taxon>Catenulispora</taxon>
    </lineage>
</organism>
<accession>A0ABS5KM17</accession>
<name>A0ABS5KM17_9ACTN</name>
<dbReference type="PANTHER" id="PTHR10091:SF0">
    <property type="entry name" value="GALACTOSE MUTAROTASE"/>
    <property type="match status" value="1"/>
</dbReference>
<dbReference type="InterPro" id="IPR014718">
    <property type="entry name" value="GH-type_carb-bd"/>
</dbReference>
<dbReference type="Gene3D" id="2.70.98.10">
    <property type="match status" value="1"/>
</dbReference>
<gene>
    <name evidence="1" type="ORF">KGQ19_09335</name>
</gene>
<dbReference type="Pfam" id="PF01263">
    <property type="entry name" value="Aldose_epim"/>
    <property type="match status" value="1"/>
</dbReference>
<reference evidence="1 2" key="1">
    <citation type="submission" date="2020-02" db="EMBL/GenBank/DDBJ databases">
        <title>Acidophilic actinobacteria isolated from forest soil.</title>
        <authorList>
            <person name="Golinska P."/>
        </authorList>
    </citation>
    <scope>NUCLEOTIDE SEQUENCE [LARGE SCALE GENOMIC DNA]</scope>
    <source>
        <strain evidence="1 2">NL8</strain>
    </source>
</reference>
<dbReference type="SUPFAM" id="SSF74650">
    <property type="entry name" value="Galactose mutarotase-like"/>
    <property type="match status" value="1"/>
</dbReference>
<dbReference type="InterPro" id="IPR008183">
    <property type="entry name" value="Aldose_1/G6P_1-epimerase"/>
</dbReference>
<dbReference type="InterPro" id="IPR037480">
    <property type="entry name" value="YihR-like"/>
</dbReference>
<dbReference type="InterPro" id="IPR011013">
    <property type="entry name" value="Gal_mutarotase_sf_dom"/>
</dbReference>
<protein>
    <submittedName>
        <fullName evidence="1">Aldose 1-epimerase family protein</fullName>
    </submittedName>
</protein>
<dbReference type="Proteomes" id="UP000730482">
    <property type="component" value="Unassembled WGS sequence"/>
</dbReference>
<dbReference type="PANTHER" id="PTHR10091">
    <property type="entry name" value="ALDOSE-1-EPIMERASE"/>
    <property type="match status" value="1"/>
</dbReference>
<comment type="caution">
    <text evidence="1">The sequence shown here is derived from an EMBL/GenBank/DDBJ whole genome shotgun (WGS) entry which is preliminary data.</text>
</comment>
<sequence>MPDFLTGEQYEITAGPYRAVITEAGAGLRELTHDGEPLVLTYAADEPAPAAFGQLLIPWPNRVDRGRYRFDGRDHQLDLSEPELDNAIHGLTRWSPWSLVEQSPDAVSLAYSLPGSTGYPFRLGLQAEYRLDAAAGLTVTLTATNPGTRALPYAHGMHPYITVGEPLDTCTIQLPGTQYQAVDDRMIPTGGPKDVTGSEYDLRAGRVLGDQKIDIAFTGLDRGADGLARVRLTGSRRSTSFWSDRAQPWLEIYTADSVPAESRRRGLGCEPMTGPPNALASGVDLIRLEPGAQYRGSWGIAAG</sequence>
<evidence type="ECO:0000313" key="2">
    <source>
        <dbReference type="Proteomes" id="UP000730482"/>
    </source>
</evidence>